<accession>V5SJA9</accession>
<dbReference type="KEGG" id="hni:W911_06360"/>
<reference evidence="1 2" key="1">
    <citation type="journal article" date="2014" name="Genome Announc.">
        <title>Complete Genome Sequence of Hyphomicrobium nitrativorans Strain NL23, a Denitrifying Bacterium Isolated from Biofilm of a Methanol-Fed Denitrification System Treating Seawater at the Montreal Biodome.</title>
        <authorList>
            <person name="Martineau C."/>
            <person name="Villeneuve C."/>
            <person name="Mauffrey F."/>
            <person name="Villemur R."/>
        </authorList>
    </citation>
    <scope>NUCLEOTIDE SEQUENCE [LARGE SCALE GENOMIC DNA]</scope>
    <source>
        <strain evidence="1">NL23</strain>
    </source>
</reference>
<dbReference type="AlphaFoldDB" id="V5SJA9"/>
<dbReference type="PATRIC" id="fig|1029756.8.peg.1331"/>
<sequence>MRVLLLVLALLAVLKIWAHETAYRSATEEALVSAYRARAADACARVSLFAASSTGGLAPHTLDWVSSAVPRISVGNPAVRVQLWQIDHELWDARYRQPYLILGDGPAGLSCTYDILAGSAEIYRS</sequence>
<protein>
    <submittedName>
        <fullName evidence="1">Uncharacterized protein</fullName>
    </submittedName>
</protein>
<evidence type="ECO:0000313" key="1">
    <source>
        <dbReference type="EMBL" id="AHB50039.1"/>
    </source>
</evidence>
<dbReference type="EMBL" id="CP006912">
    <property type="protein sequence ID" value="AHB50039.1"/>
    <property type="molecule type" value="Genomic_DNA"/>
</dbReference>
<proteinExistence type="predicted"/>
<dbReference type="OrthoDB" id="7932516at2"/>
<dbReference type="RefSeq" id="WP_023786666.1">
    <property type="nucleotide sequence ID" value="NC_022997.1"/>
</dbReference>
<evidence type="ECO:0000313" key="2">
    <source>
        <dbReference type="Proteomes" id="UP000018542"/>
    </source>
</evidence>
<name>V5SJA9_9HYPH</name>
<dbReference type="Proteomes" id="UP000018542">
    <property type="component" value="Chromosome"/>
</dbReference>
<organism evidence="1 2">
    <name type="scientific">Hyphomicrobium nitrativorans NL23</name>
    <dbReference type="NCBI Taxonomy" id="1029756"/>
    <lineage>
        <taxon>Bacteria</taxon>
        <taxon>Pseudomonadati</taxon>
        <taxon>Pseudomonadota</taxon>
        <taxon>Alphaproteobacteria</taxon>
        <taxon>Hyphomicrobiales</taxon>
        <taxon>Hyphomicrobiaceae</taxon>
        <taxon>Hyphomicrobium</taxon>
    </lineage>
</organism>
<keyword evidence="2" id="KW-1185">Reference proteome</keyword>
<dbReference type="HOGENOM" id="CLU_2000795_0_0_5"/>
<gene>
    <name evidence="1" type="ORF">W911_06360</name>
</gene>